<sequence length="707" mass="78706">MSFNNGPYIFSDVPGFEASKGERLVPSCNINMNMNNLGSTDIASEVVVSDTRDVEIADILVGMPAETVNVTCEVNEEQPLISLQPLLDASSQGIILQPQEEIVGADSESEGLSAYEHIPVSTNDVILDPSSGQGNKRGRKGKKIGNKGKLTGEQLSENKRAARKWDRKQVQIKTLEGEFSVTVWASGSDDDKKGMSVEDSMTPEPDPDYTEYMTGKKALPGGIPGVDLSDPKQLAEFAKMKPRKQNDDIARTIACPHKGCNKMFRDNSAMRKHLHTHGPRVHVCAECGKAFVESSKLKRHQLVHTGEKPFQCTFEGCGKRFSLDFNLRTHVRIHTGDRPYVCPFDESGIVKAFRKLWAKINRLEQAKIIEKNTCSQEVQASNHTDLTISDIKYEILLTQLRYLIKIVREYANGTSSDSVDKDNYETTTDFNPGFSSINFRPMHENPDIQYEDHKDSLPGSTTPKIVAGTSHHEQRDVNDHQVSTTGTQTSNKINVPDTTERLLQDHLKQDSHSHYHLKLDDVPFILGASSTASHSVVANVQNIIALMKSHNKALCTLKPQIQREVNSAKIHKTDTQDANKMLQQLSEDLSKLTMKQERLKAMLDNANANPHSSDANTKHLDAEGQRKREVSNNAGDAGQSTSTGALKKNSKQLPRKKSGANFGNQDKPIIPTVRVQTNEDPQLARRKMLRSLKDFKTHLSEEDLSWK</sequence>
<dbReference type="GO" id="GO:0000981">
    <property type="term" value="F:DNA-binding transcription factor activity, RNA polymerase II-specific"/>
    <property type="evidence" value="ECO:0007669"/>
    <property type="project" value="TreeGrafter"/>
</dbReference>
<dbReference type="Gene3D" id="3.30.160.60">
    <property type="entry name" value="Classic Zinc Finger"/>
    <property type="match status" value="3"/>
</dbReference>
<feature type="region of interest" description="Disordered" evidence="12">
    <location>
        <begin position="605"/>
        <end position="678"/>
    </location>
</feature>
<reference evidence="14" key="1">
    <citation type="journal article" date="2020" name="bioRxiv">
        <title>Chromosome-level reference genome of the European wasp spider Argiope bruennichi: a resource for studies on range expansion and evolutionary adaptation.</title>
        <authorList>
            <person name="Sheffer M.M."/>
            <person name="Hoppe A."/>
            <person name="Krehenwinkel H."/>
            <person name="Uhl G."/>
            <person name="Kuss A.W."/>
            <person name="Jensen L."/>
            <person name="Jensen C."/>
            <person name="Gillespie R.G."/>
            <person name="Hoff K.J."/>
            <person name="Prost S."/>
        </authorList>
    </citation>
    <scope>NUCLEOTIDE SEQUENCE</scope>
</reference>
<accession>A0A8T0F041</accession>
<evidence type="ECO:0000256" key="11">
    <source>
        <dbReference type="PROSITE-ProRule" id="PRU00042"/>
    </source>
</evidence>
<reference evidence="14" key="2">
    <citation type="submission" date="2020-06" db="EMBL/GenBank/DDBJ databases">
        <authorList>
            <person name="Sheffer M."/>
        </authorList>
    </citation>
    <scope>NUCLEOTIDE SEQUENCE</scope>
</reference>
<evidence type="ECO:0000256" key="2">
    <source>
        <dbReference type="ARBA" id="ARBA00006232"/>
    </source>
</evidence>
<dbReference type="GO" id="GO:0008270">
    <property type="term" value="F:zinc ion binding"/>
    <property type="evidence" value="ECO:0007669"/>
    <property type="project" value="UniProtKB-KW"/>
</dbReference>
<evidence type="ECO:0000313" key="14">
    <source>
        <dbReference type="EMBL" id="KAF8781952.1"/>
    </source>
</evidence>
<keyword evidence="6 11" id="KW-0863">Zinc-finger</keyword>
<evidence type="ECO:0000256" key="8">
    <source>
        <dbReference type="ARBA" id="ARBA00023125"/>
    </source>
</evidence>
<dbReference type="PROSITE" id="PS50157">
    <property type="entry name" value="ZINC_FINGER_C2H2_2"/>
    <property type="match status" value="3"/>
</dbReference>
<dbReference type="PANTHER" id="PTHR14003">
    <property type="entry name" value="TRANSCRIPTIONAL REPRESSOR PROTEIN YY"/>
    <property type="match status" value="1"/>
</dbReference>
<keyword evidence="4" id="KW-0479">Metal-binding</keyword>
<feature type="domain" description="C2H2-type" evidence="13">
    <location>
        <begin position="282"/>
        <end position="309"/>
    </location>
</feature>
<keyword evidence="10" id="KW-0539">Nucleus</keyword>
<feature type="domain" description="C2H2-type" evidence="13">
    <location>
        <begin position="253"/>
        <end position="277"/>
    </location>
</feature>
<evidence type="ECO:0000256" key="7">
    <source>
        <dbReference type="ARBA" id="ARBA00022833"/>
    </source>
</evidence>
<keyword evidence="3" id="KW-0678">Repressor</keyword>
<comment type="subcellular location">
    <subcellularLocation>
        <location evidence="1">Nucleus</location>
    </subcellularLocation>
</comment>
<gene>
    <name evidence="14" type="ORF">HNY73_012294</name>
</gene>
<dbReference type="GO" id="GO:0000785">
    <property type="term" value="C:chromatin"/>
    <property type="evidence" value="ECO:0007669"/>
    <property type="project" value="TreeGrafter"/>
</dbReference>
<comment type="caution">
    <text evidence="14">The sequence shown here is derived from an EMBL/GenBank/DDBJ whole genome shotgun (WGS) entry which is preliminary data.</text>
</comment>
<keyword evidence="7" id="KW-0862">Zinc</keyword>
<protein>
    <submittedName>
        <fullName evidence="14">Transcriptional repressor protein YY1 like protein</fullName>
    </submittedName>
</protein>
<dbReference type="Proteomes" id="UP000807504">
    <property type="component" value="Unassembled WGS sequence"/>
</dbReference>
<dbReference type="FunFam" id="3.30.160.60:FF:000104">
    <property type="entry name" value="Transcriptional repressor protein YY1"/>
    <property type="match status" value="1"/>
</dbReference>
<evidence type="ECO:0000256" key="1">
    <source>
        <dbReference type="ARBA" id="ARBA00004123"/>
    </source>
</evidence>
<keyword evidence="5" id="KW-0677">Repeat</keyword>
<dbReference type="EMBL" id="JABXBU010001863">
    <property type="protein sequence ID" value="KAF8781952.1"/>
    <property type="molecule type" value="Genomic_DNA"/>
</dbReference>
<feature type="compositionally biased region" description="Polar residues" evidence="12">
    <location>
        <begin position="606"/>
        <end position="615"/>
    </location>
</feature>
<dbReference type="FunFam" id="3.30.160.60:FF:000174">
    <property type="entry name" value="Transcriptional repressor protein YY1"/>
    <property type="match status" value="1"/>
</dbReference>
<feature type="compositionally biased region" description="Polar residues" evidence="12">
    <location>
        <begin position="480"/>
        <end position="493"/>
    </location>
</feature>
<dbReference type="FunFam" id="3.30.160.60:FF:000109">
    <property type="entry name" value="Transcriptional repressor protein YY1"/>
    <property type="match status" value="1"/>
</dbReference>
<evidence type="ECO:0000256" key="12">
    <source>
        <dbReference type="SAM" id="MobiDB-lite"/>
    </source>
</evidence>
<dbReference type="GO" id="GO:0000978">
    <property type="term" value="F:RNA polymerase II cis-regulatory region sequence-specific DNA binding"/>
    <property type="evidence" value="ECO:0007669"/>
    <property type="project" value="TreeGrafter"/>
</dbReference>
<evidence type="ECO:0000256" key="3">
    <source>
        <dbReference type="ARBA" id="ARBA00022491"/>
    </source>
</evidence>
<proteinExistence type="inferred from homology"/>
<dbReference type="SUPFAM" id="SSF57667">
    <property type="entry name" value="beta-beta-alpha zinc fingers"/>
    <property type="match status" value="2"/>
</dbReference>
<evidence type="ECO:0000256" key="5">
    <source>
        <dbReference type="ARBA" id="ARBA00022737"/>
    </source>
</evidence>
<feature type="compositionally biased region" description="Basic residues" evidence="12">
    <location>
        <begin position="648"/>
        <end position="658"/>
    </location>
</feature>
<feature type="compositionally biased region" description="Basic and acidic residues" evidence="12">
    <location>
        <begin position="470"/>
        <end position="479"/>
    </location>
</feature>
<evidence type="ECO:0000313" key="15">
    <source>
        <dbReference type="Proteomes" id="UP000807504"/>
    </source>
</evidence>
<dbReference type="Pfam" id="PF00096">
    <property type="entry name" value="zf-C2H2"/>
    <property type="match status" value="3"/>
</dbReference>
<dbReference type="InterPro" id="IPR036236">
    <property type="entry name" value="Znf_C2H2_sf"/>
</dbReference>
<keyword evidence="15" id="KW-1185">Reference proteome</keyword>
<dbReference type="GO" id="GO:0031519">
    <property type="term" value="C:PcG protein complex"/>
    <property type="evidence" value="ECO:0007669"/>
    <property type="project" value="TreeGrafter"/>
</dbReference>
<feature type="compositionally biased region" description="Polar residues" evidence="12">
    <location>
        <begin position="631"/>
        <end position="644"/>
    </location>
</feature>
<feature type="compositionally biased region" description="Basic and acidic residues" evidence="12">
    <location>
        <begin position="616"/>
        <end position="630"/>
    </location>
</feature>
<evidence type="ECO:0000256" key="10">
    <source>
        <dbReference type="ARBA" id="ARBA00023242"/>
    </source>
</evidence>
<dbReference type="AlphaFoldDB" id="A0A8T0F041"/>
<feature type="region of interest" description="Disordered" evidence="12">
    <location>
        <begin position="124"/>
        <end position="162"/>
    </location>
</feature>
<dbReference type="GO" id="GO:0005667">
    <property type="term" value="C:transcription regulator complex"/>
    <property type="evidence" value="ECO:0007669"/>
    <property type="project" value="TreeGrafter"/>
</dbReference>
<dbReference type="InterPro" id="IPR013087">
    <property type="entry name" value="Znf_C2H2_type"/>
</dbReference>
<evidence type="ECO:0000259" key="13">
    <source>
        <dbReference type="PROSITE" id="PS50157"/>
    </source>
</evidence>
<dbReference type="PANTHER" id="PTHR14003:SF19">
    <property type="entry name" value="YY2 TRANSCRIPTION FACTOR"/>
    <property type="match status" value="1"/>
</dbReference>
<keyword evidence="8" id="KW-0238">DNA-binding</keyword>
<organism evidence="14 15">
    <name type="scientific">Argiope bruennichi</name>
    <name type="common">Wasp spider</name>
    <name type="synonym">Aranea bruennichi</name>
    <dbReference type="NCBI Taxonomy" id="94029"/>
    <lineage>
        <taxon>Eukaryota</taxon>
        <taxon>Metazoa</taxon>
        <taxon>Ecdysozoa</taxon>
        <taxon>Arthropoda</taxon>
        <taxon>Chelicerata</taxon>
        <taxon>Arachnida</taxon>
        <taxon>Araneae</taxon>
        <taxon>Araneomorphae</taxon>
        <taxon>Entelegynae</taxon>
        <taxon>Araneoidea</taxon>
        <taxon>Araneidae</taxon>
        <taxon>Argiope</taxon>
    </lineage>
</organism>
<feature type="compositionally biased region" description="Basic residues" evidence="12">
    <location>
        <begin position="136"/>
        <end position="146"/>
    </location>
</feature>
<keyword evidence="9" id="KW-0010">Activator</keyword>
<feature type="region of interest" description="Disordered" evidence="12">
    <location>
        <begin position="470"/>
        <end position="493"/>
    </location>
</feature>
<feature type="domain" description="C2H2-type" evidence="13">
    <location>
        <begin position="310"/>
        <end position="339"/>
    </location>
</feature>
<name>A0A8T0F041_ARGBR</name>
<evidence type="ECO:0000256" key="6">
    <source>
        <dbReference type="ARBA" id="ARBA00022771"/>
    </source>
</evidence>
<dbReference type="PROSITE" id="PS00028">
    <property type="entry name" value="ZINC_FINGER_C2H2_1"/>
    <property type="match status" value="2"/>
</dbReference>
<evidence type="ECO:0000256" key="9">
    <source>
        <dbReference type="ARBA" id="ARBA00023159"/>
    </source>
</evidence>
<comment type="similarity">
    <text evidence="2">Belongs to the YY transcription factor family.</text>
</comment>
<evidence type="ECO:0000256" key="4">
    <source>
        <dbReference type="ARBA" id="ARBA00022723"/>
    </source>
</evidence>
<dbReference type="SMART" id="SM00355">
    <property type="entry name" value="ZnF_C2H2"/>
    <property type="match status" value="3"/>
</dbReference>